<comment type="similarity">
    <text evidence="2">Belongs to the FKBP-type PPIase family.</text>
</comment>
<dbReference type="InterPro" id="IPR001179">
    <property type="entry name" value="PPIase_FKBP_dom"/>
</dbReference>
<evidence type="ECO:0000256" key="4">
    <source>
        <dbReference type="ARBA" id="ARBA00023110"/>
    </source>
</evidence>
<dbReference type="Gene3D" id="3.10.50.40">
    <property type="match status" value="1"/>
</dbReference>
<evidence type="ECO:0000313" key="9">
    <source>
        <dbReference type="EMBL" id="MFC5512327.1"/>
    </source>
</evidence>
<evidence type="ECO:0000256" key="2">
    <source>
        <dbReference type="ARBA" id="ARBA00006577"/>
    </source>
</evidence>
<dbReference type="SUPFAM" id="SSF54534">
    <property type="entry name" value="FKBP-like"/>
    <property type="match status" value="1"/>
</dbReference>
<dbReference type="PROSITE" id="PS50059">
    <property type="entry name" value="FKBP_PPIASE"/>
    <property type="match status" value="1"/>
</dbReference>
<evidence type="ECO:0000313" key="10">
    <source>
        <dbReference type="Proteomes" id="UP001596031"/>
    </source>
</evidence>
<dbReference type="Pfam" id="PF00254">
    <property type="entry name" value="FKBP_C"/>
    <property type="match status" value="1"/>
</dbReference>
<dbReference type="EMBL" id="JBHSMS010000040">
    <property type="protein sequence ID" value="MFC5512327.1"/>
    <property type="molecule type" value="Genomic_DNA"/>
</dbReference>
<gene>
    <name evidence="9" type="ORF">ACFPOU_14470</name>
</gene>
<dbReference type="RefSeq" id="WP_379722415.1">
    <property type="nucleotide sequence ID" value="NZ_JBHSMS010000040.1"/>
</dbReference>
<comment type="catalytic activity">
    <reaction evidence="1 6">
        <text>[protein]-peptidylproline (omega=180) = [protein]-peptidylproline (omega=0)</text>
        <dbReference type="Rhea" id="RHEA:16237"/>
        <dbReference type="Rhea" id="RHEA-COMP:10747"/>
        <dbReference type="Rhea" id="RHEA-COMP:10748"/>
        <dbReference type="ChEBI" id="CHEBI:83833"/>
        <dbReference type="ChEBI" id="CHEBI:83834"/>
        <dbReference type="EC" id="5.2.1.8"/>
    </reaction>
</comment>
<dbReference type="InterPro" id="IPR046357">
    <property type="entry name" value="PPIase_dom_sf"/>
</dbReference>
<evidence type="ECO:0000256" key="7">
    <source>
        <dbReference type="SAM" id="MobiDB-lite"/>
    </source>
</evidence>
<evidence type="ECO:0000256" key="3">
    <source>
        <dbReference type="ARBA" id="ARBA00013194"/>
    </source>
</evidence>
<feature type="domain" description="PPIase FKBP-type" evidence="8">
    <location>
        <begin position="239"/>
        <end position="333"/>
    </location>
</feature>
<evidence type="ECO:0000256" key="5">
    <source>
        <dbReference type="ARBA" id="ARBA00023235"/>
    </source>
</evidence>
<feature type="region of interest" description="Disordered" evidence="7">
    <location>
        <begin position="11"/>
        <end position="37"/>
    </location>
</feature>
<protein>
    <recommendedName>
        <fullName evidence="3 6">peptidylprolyl isomerase</fullName>
        <ecNumber evidence="3 6">5.2.1.8</ecNumber>
    </recommendedName>
</protein>
<keyword evidence="4 6" id="KW-0697">Rotamase</keyword>
<proteinExistence type="inferred from homology"/>
<dbReference type="PANTHER" id="PTHR43811">
    <property type="entry name" value="FKBP-TYPE PEPTIDYL-PROLYL CIS-TRANS ISOMERASE FKPA"/>
    <property type="match status" value="1"/>
</dbReference>
<dbReference type="Proteomes" id="UP001596031">
    <property type="component" value="Unassembled WGS sequence"/>
</dbReference>
<reference evidence="10" key="1">
    <citation type="journal article" date="2019" name="Int. J. Syst. Evol. Microbiol.">
        <title>The Global Catalogue of Microorganisms (GCM) 10K type strain sequencing project: providing services to taxonomists for standard genome sequencing and annotation.</title>
        <authorList>
            <consortium name="The Broad Institute Genomics Platform"/>
            <consortium name="The Broad Institute Genome Sequencing Center for Infectious Disease"/>
            <person name="Wu L."/>
            <person name="Ma J."/>
        </authorList>
    </citation>
    <scope>NUCLEOTIDE SEQUENCE [LARGE SCALE GENOMIC DNA]</scope>
    <source>
        <strain evidence="10">CCUG 38813</strain>
    </source>
</reference>
<accession>A0ABW0PLF7</accession>
<keyword evidence="5 6" id="KW-0413">Isomerase</keyword>
<name>A0ABW0PLF7_9BURK</name>
<evidence type="ECO:0000259" key="8">
    <source>
        <dbReference type="PROSITE" id="PS50059"/>
    </source>
</evidence>
<evidence type="ECO:0000256" key="6">
    <source>
        <dbReference type="PROSITE-ProRule" id="PRU00277"/>
    </source>
</evidence>
<dbReference type="GO" id="GO:0003755">
    <property type="term" value="F:peptidyl-prolyl cis-trans isomerase activity"/>
    <property type="evidence" value="ECO:0007669"/>
    <property type="project" value="UniProtKB-EC"/>
</dbReference>
<dbReference type="PANTHER" id="PTHR43811:SF19">
    <property type="entry name" value="39 KDA FK506-BINDING NUCLEAR PROTEIN"/>
    <property type="match status" value="1"/>
</dbReference>
<feature type="compositionally biased region" description="Low complexity" evidence="7">
    <location>
        <begin position="18"/>
        <end position="29"/>
    </location>
</feature>
<keyword evidence="10" id="KW-1185">Reference proteome</keyword>
<organism evidence="9 10">
    <name type="scientific">Massilia jejuensis</name>
    <dbReference type="NCBI Taxonomy" id="648894"/>
    <lineage>
        <taxon>Bacteria</taxon>
        <taxon>Pseudomonadati</taxon>
        <taxon>Pseudomonadota</taxon>
        <taxon>Betaproteobacteria</taxon>
        <taxon>Burkholderiales</taxon>
        <taxon>Oxalobacteraceae</taxon>
        <taxon>Telluria group</taxon>
        <taxon>Massilia</taxon>
    </lineage>
</organism>
<dbReference type="EC" id="5.2.1.8" evidence="3 6"/>
<sequence length="333" mass="33627">MAACAALTACGGGGGADSGPTQASVTPPVTATPPVTPPVTAPALASYPGTWYGPCLGRMQDVATVSMAGGAGSALLLKLVRNFHGADGCGGAPIATESLSADFTLTWDSTKTTAALLTPSSATAQVTLDLVTIAIPSYTRARSGPAVTATLENGVRGWCINYSDGPVCTVDAGPQAAANAPAALYLDKGELVLLSPSGTTGYIADARYTKDRAATPQGQGPAFQRLDTVQGTGTLATSGRTLTVHYTGWLYDAGKADFRGAQFDTSVGKTPFSFRLGAGQVIGGWDQGLLGMRAGGKRTLIIPAALAYGRAGSGTSIPPDAPLIFDVELISVQ</sequence>
<evidence type="ECO:0000256" key="1">
    <source>
        <dbReference type="ARBA" id="ARBA00000971"/>
    </source>
</evidence>
<comment type="caution">
    <text evidence="9">The sequence shown here is derived from an EMBL/GenBank/DDBJ whole genome shotgun (WGS) entry which is preliminary data.</text>
</comment>